<reference evidence="2 3" key="1">
    <citation type="submission" date="2015-08" db="EMBL/GenBank/DDBJ databases">
        <title>Genome sequencing of Penicillium nordicum.</title>
        <authorList>
            <person name="Nguyen H.D."/>
            <person name="Seifert K.A."/>
        </authorList>
    </citation>
    <scope>NUCLEOTIDE SEQUENCE [LARGE SCALE GENOMIC DNA]</scope>
    <source>
        <strain evidence="2 3">DAOMC 185683</strain>
    </source>
</reference>
<evidence type="ECO:0000256" key="1">
    <source>
        <dbReference type="SAM" id="Phobius"/>
    </source>
</evidence>
<gene>
    <name evidence="2" type="ORF">ACN38_g3376</name>
</gene>
<comment type="caution">
    <text evidence="2">The sequence shown here is derived from an EMBL/GenBank/DDBJ whole genome shotgun (WGS) entry which is preliminary data.</text>
</comment>
<evidence type="ECO:0000313" key="2">
    <source>
        <dbReference type="EMBL" id="KOS45678.1"/>
    </source>
</evidence>
<organism evidence="2 3">
    <name type="scientific">Penicillium nordicum</name>
    <dbReference type="NCBI Taxonomy" id="229535"/>
    <lineage>
        <taxon>Eukaryota</taxon>
        <taxon>Fungi</taxon>
        <taxon>Dikarya</taxon>
        <taxon>Ascomycota</taxon>
        <taxon>Pezizomycotina</taxon>
        <taxon>Eurotiomycetes</taxon>
        <taxon>Eurotiomycetidae</taxon>
        <taxon>Eurotiales</taxon>
        <taxon>Aspergillaceae</taxon>
        <taxon>Penicillium</taxon>
    </lineage>
</organism>
<dbReference type="Proteomes" id="UP000037696">
    <property type="component" value="Unassembled WGS sequence"/>
</dbReference>
<evidence type="ECO:0000313" key="3">
    <source>
        <dbReference type="Proteomes" id="UP000037696"/>
    </source>
</evidence>
<keyword evidence="3" id="KW-1185">Reference proteome</keyword>
<protein>
    <submittedName>
        <fullName evidence="2">Uncharacterized protein</fullName>
    </submittedName>
</protein>
<dbReference type="AlphaFoldDB" id="A0A0M8P5Q1"/>
<name>A0A0M8P5Q1_9EURO</name>
<proteinExistence type="predicted"/>
<feature type="transmembrane region" description="Helical" evidence="1">
    <location>
        <begin position="12"/>
        <end position="29"/>
    </location>
</feature>
<dbReference type="EMBL" id="LHQQ01000040">
    <property type="protein sequence ID" value="KOS45678.1"/>
    <property type="molecule type" value="Genomic_DNA"/>
</dbReference>
<accession>A0A0M8P5Q1</accession>
<keyword evidence="1" id="KW-0812">Transmembrane</keyword>
<keyword evidence="1" id="KW-1133">Transmembrane helix</keyword>
<sequence length="66" mass="7879">MNEEWLEGRAFILFMHLLLFQILLSVLFIDSPVDLQKNNNEAKMNSRMSHEHCPNLVDCCRVMRTW</sequence>
<keyword evidence="1" id="KW-0472">Membrane</keyword>